<dbReference type="PROSITE" id="PS51704">
    <property type="entry name" value="GP_PDE"/>
    <property type="match status" value="1"/>
</dbReference>
<name>A0AAW1NN54_9CHLO</name>
<evidence type="ECO:0000256" key="3">
    <source>
        <dbReference type="ARBA" id="ARBA00047512"/>
    </source>
</evidence>
<evidence type="ECO:0000256" key="2">
    <source>
        <dbReference type="ARBA" id="ARBA00022798"/>
    </source>
</evidence>
<dbReference type="GO" id="GO:0006071">
    <property type="term" value="P:glycerol metabolic process"/>
    <property type="evidence" value="ECO:0007669"/>
    <property type="project" value="UniProtKB-KW"/>
</dbReference>
<dbReference type="AlphaFoldDB" id="A0AAW1NN54"/>
<protein>
    <recommendedName>
        <fullName evidence="1">glycerophosphodiester phosphodiesterase</fullName>
        <ecNumber evidence="1">3.1.4.46</ecNumber>
    </recommendedName>
</protein>
<sequence length="278" mass="29468">MSSSAVLQAALELYVHGSRAKSAELITREIDALLATETSPASCSRESPLICAHGGNANSPLAVSNTLPAFQSAVDLGVACVETDVARTSDGQLVAVHVRELRELSNDPSAQAADFTWAEMQALHGPAGLDIPLVVDVIQLLQPSVPNITLDIKLKEEAGKEVDVHEMAQAVVDLIIATGCSHCLVWSKNDDLVRKVQALRPGQRCGFIVAADLGLGVDSDEQVLPKSLRPDCQVVGMHHAMADQASVQAVHANNQIVHAWTANTLPMMVNVVAAVLMQ</sequence>
<dbReference type="EC" id="3.1.4.46" evidence="1"/>
<dbReference type="InterPro" id="IPR044236">
    <property type="entry name" value="GDPD4"/>
</dbReference>
<dbReference type="Gene3D" id="3.20.20.190">
    <property type="entry name" value="Phosphatidylinositol (PI) phosphodiesterase"/>
    <property type="match status" value="1"/>
</dbReference>
<evidence type="ECO:0000313" key="6">
    <source>
        <dbReference type="Proteomes" id="UP001465755"/>
    </source>
</evidence>
<reference evidence="5 6" key="1">
    <citation type="journal article" date="2024" name="Nat. Commun.">
        <title>Phylogenomics reveals the evolutionary origins of lichenization in chlorophyte algae.</title>
        <authorList>
            <person name="Puginier C."/>
            <person name="Libourel C."/>
            <person name="Otte J."/>
            <person name="Skaloud P."/>
            <person name="Haon M."/>
            <person name="Grisel S."/>
            <person name="Petersen M."/>
            <person name="Berrin J.G."/>
            <person name="Delaux P.M."/>
            <person name="Dal Grande F."/>
            <person name="Keller J."/>
        </authorList>
    </citation>
    <scope>NUCLEOTIDE SEQUENCE [LARGE SCALE GENOMIC DNA]</scope>
    <source>
        <strain evidence="5 6">SAG 2036</strain>
    </source>
</reference>
<dbReference type="CDD" id="cd08556">
    <property type="entry name" value="GDPD"/>
    <property type="match status" value="1"/>
</dbReference>
<accession>A0AAW1NN54</accession>
<feature type="domain" description="GP-PDE" evidence="4">
    <location>
        <begin position="48"/>
        <end position="278"/>
    </location>
</feature>
<organism evidence="5 6">
    <name type="scientific">Symbiochloris irregularis</name>
    <dbReference type="NCBI Taxonomy" id="706552"/>
    <lineage>
        <taxon>Eukaryota</taxon>
        <taxon>Viridiplantae</taxon>
        <taxon>Chlorophyta</taxon>
        <taxon>core chlorophytes</taxon>
        <taxon>Trebouxiophyceae</taxon>
        <taxon>Trebouxiales</taxon>
        <taxon>Trebouxiaceae</taxon>
        <taxon>Symbiochloris</taxon>
    </lineage>
</organism>
<gene>
    <name evidence="5" type="ORF">WJX73_001227</name>
</gene>
<comment type="catalytic activity">
    <reaction evidence="3">
        <text>a sn-glycero-3-phosphodiester + H2O = an alcohol + sn-glycerol 3-phosphate + H(+)</text>
        <dbReference type="Rhea" id="RHEA:12969"/>
        <dbReference type="ChEBI" id="CHEBI:15377"/>
        <dbReference type="ChEBI" id="CHEBI:15378"/>
        <dbReference type="ChEBI" id="CHEBI:30879"/>
        <dbReference type="ChEBI" id="CHEBI:57597"/>
        <dbReference type="ChEBI" id="CHEBI:83408"/>
        <dbReference type="EC" id="3.1.4.46"/>
    </reaction>
</comment>
<dbReference type="InterPro" id="IPR017946">
    <property type="entry name" value="PLC-like_Pdiesterase_TIM-brl"/>
</dbReference>
<keyword evidence="2" id="KW-0319">Glycerol metabolism</keyword>
<evidence type="ECO:0000313" key="5">
    <source>
        <dbReference type="EMBL" id="KAK9792473.1"/>
    </source>
</evidence>
<keyword evidence="6" id="KW-1185">Reference proteome</keyword>
<dbReference type="PANTHER" id="PTHR47449">
    <property type="entry name" value="GLYCEROPHOSPHODIESTER PHOSPHODIESTERASE GDPD4"/>
    <property type="match status" value="1"/>
</dbReference>
<dbReference type="GO" id="GO:0006629">
    <property type="term" value="P:lipid metabolic process"/>
    <property type="evidence" value="ECO:0007669"/>
    <property type="project" value="InterPro"/>
</dbReference>
<comment type="caution">
    <text evidence="5">The sequence shown here is derived from an EMBL/GenBank/DDBJ whole genome shotgun (WGS) entry which is preliminary data.</text>
</comment>
<dbReference type="InterPro" id="IPR030395">
    <property type="entry name" value="GP_PDE_dom"/>
</dbReference>
<dbReference type="EMBL" id="JALJOQ010000163">
    <property type="protein sequence ID" value="KAK9792473.1"/>
    <property type="molecule type" value="Genomic_DNA"/>
</dbReference>
<evidence type="ECO:0000256" key="1">
    <source>
        <dbReference type="ARBA" id="ARBA00012247"/>
    </source>
</evidence>
<proteinExistence type="predicted"/>
<dbReference type="PANTHER" id="PTHR47449:SF2">
    <property type="entry name" value="GLYCEROPHOSPHODIESTER PHOSPHODIESTERASE GDPD4"/>
    <property type="match status" value="1"/>
</dbReference>
<evidence type="ECO:0000259" key="4">
    <source>
        <dbReference type="PROSITE" id="PS51704"/>
    </source>
</evidence>
<dbReference type="Proteomes" id="UP001465755">
    <property type="component" value="Unassembled WGS sequence"/>
</dbReference>
<dbReference type="GO" id="GO:0008889">
    <property type="term" value="F:glycerophosphodiester phosphodiesterase activity"/>
    <property type="evidence" value="ECO:0007669"/>
    <property type="project" value="UniProtKB-EC"/>
</dbReference>
<dbReference type="SUPFAM" id="SSF51695">
    <property type="entry name" value="PLC-like phosphodiesterases"/>
    <property type="match status" value="1"/>
</dbReference>
<dbReference type="Pfam" id="PF03009">
    <property type="entry name" value="GDPD"/>
    <property type="match status" value="1"/>
</dbReference>